<dbReference type="SUPFAM" id="SSF53901">
    <property type="entry name" value="Thiolase-like"/>
    <property type="match status" value="1"/>
</dbReference>
<evidence type="ECO:0000256" key="1">
    <source>
        <dbReference type="ARBA" id="ARBA00008467"/>
    </source>
</evidence>
<dbReference type="OrthoDB" id="9808669at2"/>
<dbReference type="SMART" id="SM00825">
    <property type="entry name" value="PKS_KS"/>
    <property type="match status" value="1"/>
</dbReference>
<dbReference type="Pfam" id="PF02801">
    <property type="entry name" value="Ketoacyl-synt_C"/>
    <property type="match status" value="1"/>
</dbReference>
<dbReference type="PANTHER" id="PTHR11712">
    <property type="entry name" value="POLYKETIDE SYNTHASE-RELATED"/>
    <property type="match status" value="1"/>
</dbReference>
<evidence type="ECO:0000313" key="5">
    <source>
        <dbReference type="EMBL" id="MYL84809.1"/>
    </source>
</evidence>
<dbReference type="InterPro" id="IPR020841">
    <property type="entry name" value="PKS_Beta-ketoAc_synthase_dom"/>
</dbReference>
<comment type="similarity">
    <text evidence="1 3">Belongs to the thiolase-like superfamily. Beta-ketoacyl-ACP synthases family.</text>
</comment>
<protein>
    <submittedName>
        <fullName evidence="5">Beta-ketoacyl-[acyl-carrier-protein] synthase family protein</fullName>
    </submittedName>
</protein>
<dbReference type="EMBL" id="WVUD01000043">
    <property type="protein sequence ID" value="MYL84809.1"/>
    <property type="molecule type" value="Genomic_DNA"/>
</dbReference>
<dbReference type="Gene3D" id="3.40.47.10">
    <property type="match status" value="1"/>
</dbReference>
<comment type="caution">
    <text evidence="5">The sequence shown here is derived from an EMBL/GenBank/DDBJ whole genome shotgun (WGS) entry which is preliminary data.</text>
</comment>
<keyword evidence="2 3" id="KW-0808">Transferase</keyword>
<evidence type="ECO:0000259" key="4">
    <source>
        <dbReference type="PROSITE" id="PS52004"/>
    </source>
</evidence>
<proteinExistence type="inferred from homology"/>
<dbReference type="CDD" id="cd00834">
    <property type="entry name" value="KAS_I_II"/>
    <property type="match status" value="1"/>
</dbReference>
<organism evidence="5 6">
    <name type="scientific">Solidesulfovibrio aerotolerans</name>
    <dbReference type="NCBI Taxonomy" id="295255"/>
    <lineage>
        <taxon>Bacteria</taxon>
        <taxon>Pseudomonadati</taxon>
        <taxon>Thermodesulfobacteriota</taxon>
        <taxon>Desulfovibrionia</taxon>
        <taxon>Desulfovibrionales</taxon>
        <taxon>Desulfovibrionaceae</taxon>
        <taxon>Solidesulfovibrio</taxon>
    </lineage>
</organism>
<dbReference type="AlphaFoldDB" id="A0A7C9ML43"/>
<gene>
    <name evidence="5" type="ORF">GTA51_16975</name>
</gene>
<sequence length="389" mass="40484">MPRTPALATVTGIGCVCAAGRSLEAVLDNLEANPPVPEPPKRFLEVVETPYPVFEVRDDLEPPADHGLALLLESALQAVATAGLAPKDLLCKCVGICIGSSVGFAVNYLPLYKAWHQGNALPKALLDVFRHSNYALSLKERLGLTGPCQLVANACASGTDSIGIGASWIASGMCDMVLAGGAESLSIVSYLGFSRLMIADTAPCRPFDRTRNGLNLGEGAALFLLEPAATPRPGLGYIRGYGSASDAFHLTAPHPAGRGLRRAMAEAMRQAAVTPREVAFINAHGTGTRDNDKVEGLVIRNLLPDIPVLATKGATGHTLGAAGAIEASITLGCLNRGTIPASHGFCKSDPEVGVNPTTHPVKLESRIALSDSLAFGGSNAVLVLEGKRK</sequence>
<dbReference type="InterPro" id="IPR014031">
    <property type="entry name" value="Ketoacyl_synth_C"/>
</dbReference>
<evidence type="ECO:0000256" key="3">
    <source>
        <dbReference type="RuleBase" id="RU003694"/>
    </source>
</evidence>
<evidence type="ECO:0000256" key="2">
    <source>
        <dbReference type="ARBA" id="ARBA00022679"/>
    </source>
</evidence>
<dbReference type="InterPro" id="IPR014030">
    <property type="entry name" value="Ketoacyl_synth_N"/>
</dbReference>
<feature type="domain" description="Ketosynthase family 3 (KS3)" evidence="4">
    <location>
        <begin position="1"/>
        <end position="386"/>
    </location>
</feature>
<dbReference type="Proteomes" id="UP000482487">
    <property type="component" value="Unassembled WGS sequence"/>
</dbReference>
<keyword evidence="6" id="KW-1185">Reference proteome</keyword>
<dbReference type="PANTHER" id="PTHR11712:SF336">
    <property type="entry name" value="3-OXOACYL-[ACYL-CARRIER-PROTEIN] SYNTHASE, MITOCHONDRIAL"/>
    <property type="match status" value="1"/>
</dbReference>
<dbReference type="InterPro" id="IPR000794">
    <property type="entry name" value="Beta-ketoacyl_synthase"/>
</dbReference>
<reference evidence="5 6" key="1">
    <citation type="submission" date="2020-01" db="EMBL/GenBank/DDBJ databases">
        <title>Genome sequence of Desulfovibrio aerotolerans DSM 16695(T).</title>
        <authorList>
            <person name="Karnachuk O."/>
            <person name="Avakyan M."/>
            <person name="Mardanov A."/>
            <person name="Kadnikov V."/>
            <person name="Ravin N."/>
        </authorList>
    </citation>
    <scope>NUCLEOTIDE SEQUENCE [LARGE SCALE GENOMIC DNA]</scope>
    <source>
        <strain evidence="5 6">DSM 16695</strain>
    </source>
</reference>
<dbReference type="InterPro" id="IPR018201">
    <property type="entry name" value="Ketoacyl_synth_AS"/>
</dbReference>
<dbReference type="RefSeq" id="WP_160963173.1">
    <property type="nucleotide sequence ID" value="NZ_WVUD01000043.1"/>
</dbReference>
<accession>A0A7C9ML43</accession>
<dbReference type="GO" id="GO:0004315">
    <property type="term" value="F:3-oxoacyl-[acyl-carrier-protein] synthase activity"/>
    <property type="evidence" value="ECO:0007669"/>
    <property type="project" value="InterPro"/>
</dbReference>
<dbReference type="PROSITE" id="PS00606">
    <property type="entry name" value="KS3_1"/>
    <property type="match status" value="1"/>
</dbReference>
<dbReference type="InterPro" id="IPR016039">
    <property type="entry name" value="Thiolase-like"/>
</dbReference>
<name>A0A7C9ML43_9BACT</name>
<dbReference type="GO" id="GO:0006633">
    <property type="term" value="P:fatty acid biosynthetic process"/>
    <property type="evidence" value="ECO:0007669"/>
    <property type="project" value="InterPro"/>
</dbReference>
<evidence type="ECO:0000313" key="6">
    <source>
        <dbReference type="Proteomes" id="UP000482487"/>
    </source>
</evidence>
<dbReference type="Pfam" id="PF00109">
    <property type="entry name" value="ketoacyl-synt"/>
    <property type="match status" value="1"/>
</dbReference>
<dbReference type="PROSITE" id="PS51257">
    <property type="entry name" value="PROKAR_LIPOPROTEIN"/>
    <property type="match status" value="1"/>
</dbReference>
<dbReference type="PROSITE" id="PS52004">
    <property type="entry name" value="KS3_2"/>
    <property type="match status" value="1"/>
</dbReference>